<dbReference type="RefSeq" id="WP_346152853.1">
    <property type="nucleotide sequence ID" value="NZ_BAAATE010000026.1"/>
</dbReference>
<organism evidence="1 2">
    <name type="scientific">Nonomuraea recticatena</name>
    <dbReference type="NCBI Taxonomy" id="46178"/>
    <lineage>
        <taxon>Bacteria</taxon>
        <taxon>Bacillati</taxon>
        <taxon>Actinomycetota</taxon>
        <taxon>Actinomycetes</taxon>
        <taxon>Streptosporangiales</taxon>
        <taxon>Streptosporangiaceae</taxon>
        <taxon>Nonomuraea</taxon>
    </lineage>
</organism>
<gene>
    <name evidence="1" type="ORF">GCM10010412_072410</name>
</gene>
<keyword evidence="2" id="KW-1185">Reference proteome</keyword>
<reference evidence="1 2" key="1">
    <citation type="journal article" date="2019" name="Int. J. Syst. Evol. Microbiol.">
        <title>The Global Catalogue of Microorganisms (GCM) 10K type strain sequencing project: providing services to taxonomists for standard genome sequencing and annotation.</title>
        <authorList>
            <consortium name="The Broad Institute Genomics Platform"/>
            <consortium name="The Broad Institute Genome Sequencing Center for Infectious Disease"/>
            <person name="Wu L."/>
            <person name="Ma J."/>
        </authorList>
    </citation>
    <scope>NUCLEOTIDE SEQUENCE [LARGE SCALE GENOMIC DNA]</scope>
    <source>
        <strain evidence="1 2">JCM 6835</strain>
    </source>
</reference>
<name>A0ABN3SX80_9ACTN</name>
<sequence>MDAVTHPTVMDRDGETWKADGDVWRAWEPLTEELGEVGQPTPPLIPFSAVPDADTPRRWRTCDMAGYALELVDKGADDSHVRVATLTDDQRARRPQPEPGPEPVEVPATRASAHYLNARQLFDLGHLSGILERCGVDVSGRHGGNRIAAALAHAKASLEDLHDVLALDWSDCMPGPSASLRPYEAVDPE</sequence>
<accession>A0ABN3SX80</accession>
<protein>
    <submittedName>
        <fullName evidence="1">Uncharacterized protein</fullName>
    </submittedName>
</protein>
<evidence type="ECO:0000313" key="1">
    <source>
        <dbReference type="EMBL" id="GAA2685418.1"/>
    </source>
</evidence>
<comment type="caution">
    <text evidence="1">The sequence shown here is derived from an EMBL/GenBank/DDBJ whole genome shotgun (WGS) entry which is preliminary data.</text>
</comment>
<dbReference type="Proteomes" id="UP001501666">
    <property type="component" value="Unassembled WGS sequence"/>
</dbReference>
<dbReference type="EMBL" id="BAAATE010000026">
    <property type="protein sequence ID" value="GAA2685418.1"/>
    <property type="molecule type" value="Genomic_DNA"/>
</dbReference>
<evidence type="ECO:0000313" key="2">
    <source>
        <dbReference type="Proteomes" id="UP001501666"/>
    </source>
</evidence>
<proteinExistence type="predicted"/>